<comment type="caution">
    <text evidence="3">The sequence shown here is derived from an EMBL/GenBank/DDBJ whole genome shotgun (WGS) entry which is preliminary data.</text>
</comment>
<dbReference type="Gene3D" id="3.20.20.140">
    <property type="entry name" value="Metal-dependent hydrolases"/>
    <property type="match status" value="1"/>
</dbReference>
<dbReference type="GO" id="GO:0046872">
    <property type="term" value="F:metal ion binding"/>
    <property type="evidence" value="ECO:0007669"/>
    <property type="project" value="UniProtKB-KW"/>
</dbReference>
<dbReference type="Proteomes" id="UP000176568">
    <property type="component" value="Unassembled WGS sequence"/>
</dbReference>
<evidence type="ECO:0000313" key="4">
    <source>
        <dbReference type="Proteomes" id="UP000176568"/>
    </source>
</evidence>
<dbReference type="PANTHER" id="PTHR46124:SF2">
    <property type="entry name" value="D-AMINOACYL-TRNA DEACYLASE"/>
    <property type="match status" value="1"/>
</dbReference>
<dbReference type="STRING" id="1797247.A2419_00180"/>
<feature type="binding site" evidence="2">
    <location>
        <position position="235"/>
    </location>
    <ligand>
        <name>a divalent metal cation</name>
        <dbReference type="ChEBI" id="CHEBI:60240"/>
        <label>1</label>
    </ligand>
</feature>
<dbReference type="InterPro" id="IPR001130">
    <property type="entry name" value="TatD-like"/>
</dbReference>
<dbReference type="PROSITE" id="PS01091">
    <property type="entry name" value="TATD_3"/>
    <property type="match status" value="1"/>
</dbReference>
<feature type="binding site" evidence="2">
    <location>
        <position position="147"/>
    </location>
    <ligand>
        <name>a divalent metal cation</name>
        <dbReference type="ChEBI" id="CHEBI:60240"/>
        <label>2</label>
    </ligand>
</feature>
<organism evidence="3 4">
    <name type="scientific">Candidatus Adlerbacteria bacterium RIFOXYC1_FULL_48_26</name>
    <dbReference type="NCBI Taxonomy" id="1797247"/>
    <lineage>
        <taxon>Bacteria</taxon>
        <taxon>Candidatus Adleribacteriota</taxon>
    </lineage>
</organism>
<reference evidence="3 4" key="1">
    <citation type="journal article" date="2016" name="Nat. Commun.">
        <title>Thousands of microbial genomes shed light on interconnected biogeochemical processes in an aquifer system.</title>
        <authorList>
            <person name="Anantharaman K."/>
            <person name="Brown C.T."/>
            <person name="Hug L.A."/>
            <person name="Sharon I."/>
            <person name="Castelle C.J."/>
            <person name="Probst A.J."/>
            <person name="Thomas B.C."/>
            <person name="Singh A."/>
            <person name="Wilkins M.J."/>
            <person name="Karaoz U."/>
            <person name="Brodie E.L."/>
            <person name="Williams K.H."/>
            <person name="Hubbard S.S."/>
            <person name="Banfield J.F."/>
        </authorList>
    </citation>
    <scope>NUCLEOTIDE SEQUENCE [LARGE SCALE GENOMIC DNA]</scope>
</reference>
<evidence type="ECO:0000313" key="3">
    <source>
        <dbReference type="EMBL" id="OGC88031.1"/>
    </source>
</evidence>
<keyword evidence="2" id="KW-0479">Metal-binding</keyword>
<dbReference type="PIRSF" id="PIRSF005902">
    <property type="entry name" value="DNase_TatD"/>
    <property type="match status" value="1"/>
</dbReference>
<dbReference type="EMBL" id="MEXB01000013">
    <property type="protein sequence ID" value="OGC88031.1"/>
    <property type="molecule type" value="Genomic_DNA"/>
</dbReference>
<feature type="binding site" evidence="2">
    <location>
        <position position="187"/>
    </location>
    <ligand>
        <name>a divalent metal cation</name>
        <dbReference type="ChEBI" id="CHEBI:60240"/>
        <label>2</label>
    </ligand>
</feature>
<feature type="binding site" evidence="2">
    <location>
        <position position="7"/>
    </location>
    <ligand>
        <name>a divalent metal cation</name>
        <dbReference type="ChEBI" id="CHEBI:60240"/>
        <label>1</label>
    </ligand>
</feature>
<evidence type="ECO:0000256" key="1">
    <source>
        <dbReference type="ARBA" id="ARBA00022801"/>
    </source>
</evidence>
<dbReference type="CDD" id="cd01310">
    <property type="entry name" value="TatD_DNAse"/>
    <property type="match status" value="1"/>
</dbReference>
<dbReference type="AlphaFoldDB" id="A0A1F4Y2A8"/>
<sequence length="288" mass="32283">MKYFDAHTHVQFVAYDADRDEVLARAKEASVGMNLVGTQIDTSRAAVELAEKHDDVYASIALHPVHTAKSFHDKKELGGEGEAFTSRGEKFDFDAYEKLGQSPKVIAIGECGLDYYRLEEDTKKVQTEVFLQHIELANKLNKPLMLHIRDAAHQSNGDSNAYKDALEILKAHPPGGRAGAKYPGDVHFFAGNWDIAKQFLDLGFTLSFTGVLTFTHDYDDVIKNTPMDMLLTETDAPYITPVPYRGQRNEPIHVREVVKAMARLKEVSEEEMAAQVVLNSRRFIGLDK</sequence>
<dbReference type="Pfam" id="PF01026">
    <property type="entry name" value="TatD_DNase"/>
    <property type="match status" value="1"/>
</dbReference>
<dbReference type="InterPro" id="IPR018228">
    <property type="entry name" value="DNase_TatD-rel_CS"/>
</dbReference>
<evidence type="ECO:0000256" key="2">
    <source>
        <dbReference type="PIRSR" id="PIRSR005902-1"/>
    </source>
</evidence>
<dbReference type="InterPro" id="IPR032466">
    <property type="entry name" value="Metal_Hydrolase"/>
</dbReference>
<feature type="binding site" evidence="2">
    <location>
        <position position="9"/>
    </location>
    <ligand>
        <name>a divalent metal cation</name>
        <dbReference type="ChEBI" id="CHEBI:60240"/>
        <label>1</label>
    </ligand>
</feature>
<dbReference type="GO" id="GO:0016788">
    <property type="term" value="F:hydrolase activity, acting on ester bonds"/>
    <property type="evidence" value="ECO:0007669"/>
    <property type="project" value="InterPro"/>
</dbReference>
<dbReference type="PANTHER" id="PTHR46124">
    <property type="entry name" value="D-AMINOACYL-TRNA DEACYLASE"/>
    <property type="match status" value="1"/>
</dbReference>
<protein>
    <recommendedName>
        <fullName evidence="5">Hydrolase TatD</fullName>
    </recommendedName>
</protein>
<proteinExistence type="predicted"/>
<dbReference type="SUPFAM" id="SSF51556">
    <property type="entry name" value="Metallo-dependent hydrolases"/>
    <property type="match status" value="1"/>
</dbReference>
<keyword evidence="1" id="KW-0378">Hydrolase</keyword>
<gene>
    <name evidence="3" type="ORF">A2419_00180</name>
</gene>
<accession>A0A1F4Y2A8</accession>
<evidence type="ECO:0008006" key="5">
    <source>
        <dbReference type="Google" id="ProtNLM"/>
    </source>
</evidence>
<name>A0A1F4Y2A8_9BACT</name>
<feature type="binding site" evidence="2">
    <location>
        <position position="110"/>
    </location>
    <ligand>
        <name>a divalent metal cation</name>
        <dbReference type="ChEBI" id="CHEBI:60240"/>
        <label>1</label>
    </ligand>
</feature>